<dbReference type="EMBL" id="LUGH01001333">
    <property type="protein sequence ID" value="OBZ81241.1"/>
    <property type="molecule type" value="Genomic_DNA"/>
</dbReference>
<keyword evidence="3 6" id="KW-0378">Hydrolase</keyword>
<dbReference type="GO" id="GO:0046872">
    <property type="term" value="F:metal ion binding"/>
    <property type="evidence" value="ECO:0007669"/>
    <property type="project" value="UniProtKB-KW"/>
</dbReference>
<dbReference type="PANTHER" id="PTHR12629">
    <property type="entry name" value="DIPHOSPHOINOSITOL POLYPHOSPHATE PHOSPHOHYDROLASE"/>
    <property type="match status" value="1"/>
</dbReference>
<dbReference type="InParanoid" id="A0A1C7MWR5"/>
<dbReference type="Gene3D" id="3.90.79.10">
    <property type="entry name" value="Nucleoside Triphosphate Pyrophosphohydrolase"/>
    <property type="match status" value="1"/>
</dbReference>
<dbReference type="InterPro" id="IPR047198">
    <property type="entry name" value="DDP-like_NUDIX"/>
</dbReference>
<dbReference type="GO" id="GO:0005737">
    <property type="term" value="C:cytoplasm"/>
    <property type="evidence" value="ECO:0007669"/>
    <property type="project" value="TreeGrafter"/>
</dbReference>
<evidence type="ECO:0000256" key="4">
    <source>
        <dbReference type="ARBA" id="ARBA00022842"/>
    </source>
</evidence>
<name>A0A1C7MWR5_9FUNG</name>
<evidence type="ECO:0000313" key="6">
    <source>
        <dbReference type="EMBL" id="OBZ81241.1"/>
    </source>
</evidence>
<dbReference type="GO" id="GO:0016462">
    <property type="term" value="F:pyrophosphatase activity"/>
    <property type="evidence" value="ECO:0007669"/>
    <property type="project" value="InterPro"/>
</dbReference>
<proteinExistence type="predicted"/>
<evidence type="ECO:0000256" key="3">
    <source>
        <dbReference type="ARBA" id="ARBA00022801"/>
    </source>
</evidence>
<dbReference type="PROSITE" id="PS51462">
    <property type="entry name" value="NUDIX"/>
    <property type="match status" value="1"/>
</dbReference>
<gene>
    <name evidence="6" type="primary">NUDT21</name>
    <name evidence="6" type="ORF">A0J61_10710</name>
</gene>
<dbReference type="OrthoDB" id="2011998at2759"/>
<dbReference type="STRING" id="101091.A0A1C7MWR5"/>
<dbReference type="InterPro" id="IPR000086">
    <property type="entry name" value="NUDIX_hydrolase_dom"/>
</dbReference>
<organism evidence="6 7">
    <name type="scientific">Choanephora cucurbitarum</name>
    <dbReference type="NCBI Taxonomy" id="101091"/>
    <lineage>
        <taxon>Eukaryota</taxon>
        <taxon>Fungi</taxon>
        <taxon>Fungi incertae sedis</taxon>
        <taxon>Mucoromycota</taxon>
        <taxon>Mucoromycotina</taxon>
        <taxon>Mucoromycetes</taxon>
        <taxon>Mucorales</taxon>
        <taxon>Mucorineae</taxon>
        <taxon>Choanephoraceae</taxon>
        <taxon>Choanephoroideae</taxon>
        <taxon>Choanephora</taxon>
    </lineage>
</organism>
<feature type="domain" description="Nudix hydrolase" evidence="5">
    <location>
        <begin position="23"/>
        <end position="149"/>
    </location>
</feature>
<dbReference type="CDD" id="cd04666">
    <property type="entry name" value="NUDIX_DIPP2_like_Nudt4"/>
    <property type="match status" value="1"/>
</dbReference>
<dbReference type="PANTHER" id="PTHR12629:SF0">
    <property type="entry name" value="DIPHOSPHOINOSITOL-POLYPHOSPHATE DIPHOSPHATASE"/>
    <property type="match status" value="1"/>
</dbReference>
<sequence>MTFKHFSTESRVGRGNQIYDDDDVRQIAGTIAVDPKTNRVLVISSSKHENVWVLPKGGWENDETVEQSAEREAYEEGGIRGKVKAFVGSFVNYDMYGKPKGKVHFFEFEVQHILDHWPEEEFRKRRWCNLDEALLLLKHKPFMKEALLASSFASK</sequence>
<dbReference type="AlphaFoldDB" id="A0A1C7MWR5"/>
<reference evidence="6 7" key="1">
    <citation type="submission" date="2016-03" db="EMBL/GenBank/DDBJ databases">
        <title>Choanephora cucurbitarum.</title>
        <authorList>
            <person name="Min B."/>
            <person name="Park H."/>
            <person name="Park J.-H."/>
            <person name="Shin H.-D."/>
            <person name="Choi I.-G."/>
        </authorList>
    </citation>
    <scope>NUCLEOTIDE SEQUENCE [LARGE SCALE GENOMIC DNA]</scope>
    <source>
        <strain evidence="6 7">KUS-F28377</strain>
    </source>
</reference>
<dbReference type="InterPro" id="IPR015797">
    <property type="entry name" value="NUDIX_hydrolase-like_dom_sf"/>
</dbReference>
<comment type="cofactor">
    <cofactor evidence="1">
        <name>Mg(2+)</name>
        <dbReference type="ChEBI" id="CHEBI:18420"/>
    </cofactor>
</comment>
<comment type="caution">
    <text evidence="6">The sequence shown here is derived from an EMBL/GenBank/DDBJ whole genome shotgun (WGS) entry which is preliminary data.</text>
</comment>
<evidence type="ECO:0000256" key="2">
    <source>
        <dbReference type="ARBA" id="ARBA00022723"/>
    </source>
</evidence>
<keyword evidence="2" id="KW-0479">Metal-binding</keyword>
<evidence type="ECO:0000259" key="5">
    <source>
        <dbReference type="PROSITE" id="PS51462"/>
    </source>
</evidence>
<dbReference type="FunCoup" id="A0A1C7MWR5">
    <property type="interactions" value="269"/>
</dbReference>
<keyword evidence="7" id="KW-1185">Reference proteome</keyword>
<accession>A0A1C7MWR5</accession>
<protein>
    <submittedName>
        <fullName evidence="6">Nudix hydrolase 21, chloroplastic</fullName>
    </submittedName>
</protein>
<keyword evidence="4" id="KW-0460">Magnesium</keyword>
<evidence type="ECO:0000256" key="1">
    <source>
        <dbReference type="ARBA" id="ARBA00001946"/>
    </source>
</evidence>
<dbReference type="SUPFAM" id="SSF55811">
    <property type="entry name" value="Nudix"/>
    <property type="match status" value="1"/>
</dbReference>
<feature type="non-terminal residue" evidence="6">
    <location>
        <position position="155"/>
    </location>
</feature>
<evidence type="ECO:0000313" key="7">
    <source>
        <dbReference type="Proteomes" id="UP000093000"/>
    </source>
</evidence>
<dbReference type="Proteomes" id="UP000093000">
    <property type="component" value="Unassembled WGS sequence"/>
</dbReference>
<dbReference type="Pfam" id="PF00293">
    <property type="entry name" value="NUDIX"/>
    <property type="match status" value="1"/>
</dbReference>
<dbReference type="GO" id="GO:0005634">
    <property type="term" value="C:nucleus"/>
    <property type="evidence" value="ECO:0007669"/>
    <property type="project" value="TreeGrafter"/>
</dbReference>